<dbReference type="AlphaFoldDB" id="A0A0P1H2J4"/>
<dbReference type="GO" id="GO:0003676">
    <property type="term" value="F:nucleic acid binding"/>
    <property type="evidence" value="ECO:0007669"/>
    <property type="project" value="InterPro"/>
</dbReference>
<evidence type="ECO:0000313" key="2">
    <source>
        <dbReference type="EMBL" id="CUH81619.1"/>
    </source>
</evidence>
<organism evidence="2 3">
    <name type="scientific">Tropicibacter naphthalenivorans</name>
    <dbReference type="NCBI Taxonomy" id="441103"/>
    <lineage>
        <taxon>Bacteria</taxon>
        <taxon>Pseudomonadati</taxon>
        <taxon>Pseudomonadota</taxon>
        <taxon>Alphaproteobacteria</taxon>
        <taxon>Rhodobacterales</taxon>
        <taxon>Roseobacteraceae</taxon>
        <taxon>Tropicibacter</taxon>
    </lineage>
</organism>
<accession>A0A0P1H2J4</accession>
<dbReference type="InterPro" id="IPR013520">
    <property type="entry name" value="Ribonucl_H"/>
</dbReference>
<dbReference type="GO" id="GO:0008408">
    <property type="term" value="F:3'-5' exonuclease activity"/>
    <property type="evidence" value="ECO:0007669"/>
    <property type="project" value="TreeGrafter"/>
</dbReference>
<dbReference type="GO" id="GO:0005829">
    <property type="term" value="C:cytosol"/>
    <property type="evidence" value="ECO:0007669"/>
    <property type="project" value="TreeGrafter"/>
</dbReference>
<dbReference type="SMART" id="SM00479">
    <property type="entry name" value="EXOIII"/>
    <property type="match status" value="1"/>
</dbReference>
<dbReference type="OrthoDB" id="7427781at2"/>
<dbReference type="SUPFAM" id="SSF53098">
    <property type="entry name" value="Ribonuclease H-like"/>
    <property type="match status" value="1"/>
</dbReference>
<dbReference type="InterPro" id="IPR036397">
    <property type="entry name" value="RNaseH_sf"/>
</dbReference>
<dbReference type="GO" id="GO:0045004">
    <property type="term" value="P:DNA replication proofreading"/>
    <property type="evidence" value="ECO:0007669"/>
    <property type="project" value="TreeGrafter"/>
</dbReference>
<keyword evidence="3" id="KW-1185">Reference proteome</keyword>
<dbReference type="RefSeq" id="WP_058248970.1">
    <property type="nucleotide sequence ID" value="NZ_CYSE01000008.1"/>
</dbReference>
<dbReference type="Proteomes" id="UP000054935">
    <property type="component" value="Unassembled WGS sequence"/>
</dbReference>
<name>A0A0P1H2J4_9RHOB</name>
<dbReference type="PANTHER" id="PTHR30231">
    <property type="entry name" value="DNA POLYMERASE III SUBUNIT EPSILON"/>
    <property type="match status" value="1"/>
</dbReference>
<reference evidence="2 3" key="1">
    <citation type="submission" date="2015-09" db="EMBL/GenBank/DDBJ databases">
        <authorList>
            <consortium name="Swine Surveillance"/>
        </authorList>
    </citation>
    <scope>NUCLEOTIDE SEQUENCE [LARGE SCALE GENOMIC DNA]</scope>
    <source>
        <strain evidence="2 3">CECT 7648</strain>
    </source>
</reference>
<proteinExistence type="predicted"/>
<dbReference type="CDD" id="cd06127">
    <property type="entry name" value="DEDDh"/>
    <property type="match status" value="1"/>
</dbReference>
<dbReference type="Pfam" id="PF00929">
    <property type="entry name" value="RNase_T"/>
    <property type="match status" value="1"/>
</dbReference>
<dbReference type="STRING" id="441103.TRN7648_03563"/>
<sequence length="332" mass="37107">MKQNQEVWQQLISDDLAGMGESEILKRYRVLKKISIDDFNGRFGAGTKSAENRAVIIDVETTGLGYQDQGVTQVAMIEVFYQDSRIIRIGNSYKALHDPGINISHEATLVTGIENSDVQGRSIDPRELTDFIGSRETLLIAHNASFDRPALEREFFPQFQANPWACSLSDVNWLARGLAGKLELALCQLGYFYEAHDALEDVIAVAYLLNHVDERGQTAWSELVAGSDVKGGMIQVALDGKNKRPNVFEHFKNALSPRGFRYKPALEAAGGRASFLKSYKSLTSEDAESDLSYIESETIAQEVIIYEVESRDRFTNRTGTAITKPIKRDLKF</sequence>
<gene>
    <name evidence="2" type="ORF">TRN7648_03563</name>
</gene>
<feature type="domain" description="Exonuclease" evidence="1">
    <location>
        <begin position="53"/>
        <end position="218"/>
    </location>
</feature>
<dbReference type="InterPro" id="IPR012337">
    <property type="entry name" value="RNaseH-like_sf"/>
</dbReference>
<evidence type="ECO:0000313" key="3">
    <source>
        <dbReference type="Proteomes" id="UP000054935"/>
    </source>
</evidence>
<protein>
    <submittedName>
        <fullName evidence="2">DNA polymerase III subunit epsilon</fullName>
    </submittedName>
</protein>
<dbReference type="EMBL" id="CYSE01000008">
    <property type="protein sequence ID" value="CUH81619.1"/>
    <property type="molecule type" value="Genomic_DNA"/>
</dbReference>
<dbReference type="PANTHER" id="PTHR30231:SF37">
    <property type="entry name" value="EXODEOXYRIBONUCLEASE 10"/>
    <property type="match status" value="1"/>
</dbReference>
<evidence type="ECO:0000259" key="1">
    <source>
        <dbReference type="SMART" id="SM00479"/>
    </source>
</evidence>
<dbReference type="Gene3D" id="3.30.420.10">
    <property type="entry name" value="Ribonuclease H-like superfamily/Ribonuclease H"/>
    <property type="match status" value="1"/>
</dbReference>